<dbReference type="Proteomes" id="UP001500886">
    <property type="component" value="Unassembled WGS sequence"/>
</dbReference>
<dbReference type="EMBL" id="BAAASL010000015">
    <property type="protein sequence ID" value="GAA2720322.1"/>
    <property type="molecule type" value="Genomic_DNA"/>
</dbReference>
<feature type="region of interest" description="Disordered" evidence="1">
    <location>
        <begin position="1"/>
        <end position="45"/>
    </location>
</feature>
<keyword evidence="3" id="KW-1185">Reference proteome</keyword>
<sequence length="154" mass="16858">MRSCPTPPTPGSGDWGGPGRCRGSPRPTRRCRSHNGWPGAPGVHPPRWPGAAAAWHYGGAAALAIVDEQRDVDPLYLRAVREEIRQGWEGDHAPRLRADGSWLTVVGHDAQLRLGADGRQWYPFRKKYGTWWPAGFPLPDVTAVLGELVAPDPD</sequence>
<proteinExistence type="predicted"/>
<comment type="caution">
    <text evidence="2">The sequence shown here is derived from an EMBL/GenBank/DDBJ whole genome shotgun (WGS) entry which is preliminary data.</text>
</comment>
<name>A0ABN3TWZ6_9ACTN</name>
<evidence type="ECO:0000256" key="1">
    <source>
        <dbReference type="SAM" id="MobiDB-lite"/>
    </source>
</evidence>
<accession>A0ABN3TWZ6</accession>
<reference evidence="2 3" key="1">
    <citation type="journal article" date="2019" name="Int. J. Syst. Evol. Microbiol.">
        <title>The Global Catalogue of Microorganisms (GCM) 10K type strain sequencing project: providing services to taxonomists for standard genome sequencing and annotation.</title>
        <authorList>
            <consortium name="The Broad Institute Genomics Platform"/>
            <consortium name="The Broad Institute Genome Sequencing Center for Infectious Disease"/>
            <person name="Wu L."/>
            <person name="Ma J."/>
        </authorList>
    </citation>
    <scope>NUCLEOTIDE SEQUENCE [LARGE SCALE GENOMIC DNA]</scope>
    <source>
        <strain evidence="2 3">JCM 4542</strain>
    </source>
</reference>
<gene>
    <name evidence="2" type="ORF">GCM10010315_40450</name>
</gene>
<evidence type="ECO:0000313" key="2">
    <source>
        <dbReference type="EMBL" id="GAA2720322.1"/>
    </source>
</evidence>
<protein>
    <submittedName>
        <fullName evidence="2">Uncharacterized protein</fullName>
    </submittedName>
</protein>
<organism evidence="2 3">
    <name type="scientific">Streptomyces luteosporeus</name>
    <dbReference type="NCBI Taxonomy" id="173856"/>
    <lineage>
        <taxon>Bacteria</taxon>
        <taxon>Bacillati</taxon>
        <taxon>Actinomycetota</taxon>
        <taxon>Actinomycetes</taxon>
        <taxon>Kitasatosporales</taxon>
        <taxon>Streptomycetaceae</taxon>
        <taxon>Streptomyces</taxon>
    </lineage>
</organism>
<evidence type="ECO:0000313" key="3">
    <source>
        <dbReference type="Proteomes" id="UP001500886"/>
    </source>
</evidence>
<feature type="compositionally biased region" description="Pro residues" evidence="1">
    <location>
        <begin position="1"/>
        <end position="10"/>
    </location>
</feature>